<organism evidence="1 2">
    <name type="scientific">Ensete ventricosum</name>
    <name type="common">Abyssinian banana</name>
    <name type="synonym">Musa ensete</name>
    <dbReference type="NCBI Taxonomy" id="4639"/>
    <lineage>
        <taxon>Eukaryota</taxon>
        <taxon>Viridiplantae</taxon>
        <taxon>Streptophyta</taxon>
        <taxon>Embryophyta</taxon>
        <taxon>Tracheophyta</taxon>
        <taxon>Spermatophyta</taxon>
        <taxon>Magnoliopsida</taxon>
        <taxon>Liliopsida</taxon>
        <taxon>Zingiberales</taxon>
        <taxon>Musaceae</taxon>
        <taxon>Ensete</taxon>
    </lineage>
</organism>
<protein>
    <submittedName>
        <fullName evidence="1">Uncharacterized protein</fullName>
    </submittedName>
</protein>
<accession>A0A427AVZ7</accession>
<evidence type="ECO:0000313" key="1">
    <source>
        <dbReference type="EMBL" id="RRT80439.1"/>
    </source>
</evidence>
<dbReference type="EMBL" id="AMZH03001142">
    <property type="protein sequence ID" value="RRT80439.1"/>
    <property type="molecule type" value="Genomic_DNA"/>
</dbReference>
<evidence type="ECO:0000313" key="2">
    <source>
        <dbReference type="Proteomes" id="UP000287651"/>
    </source>
</evidence>
<sequence>MAVAAVCIGGACSRDDSTRKAMASVLPLCSSIIDAAVVYSDDTGYKGGRLWPRPLQRGDLLRLMPPTRGWSAVAKAHCKGATGYGQGPMHRGRLALASLQGRQAPTGMAACDVAPVGRPAVERRPR</sequence>
<dbReference type="Proteomes" id="UP000287651">
    <property type="component" value="Unassembled WGS sequence"/>
</dbReference>
<reference evidence="1 2" key="1">
    <citation type="journal article" date="2014" name="Agronomy (Basel)">
        <title>A Draft Genome Sequence for Ensete ventricosum, the Drought-Tolerant Tree Against Hunger.</title>
        <authorList>
            <person name="Harrison J."/>
            <person name="Moore K.A."/>
            <person name="Paszkiewicz K."/>
            <person name="Jones T."/>
            <person name="Grant M."/>
            <person name="Ambacheew D."/>
            <person name="Muzemil S."/>
            <person name="Studholme D.J."/>
        </authorList>
    </citation>
    <scope>NUCLEOTIDE SEQUENCE [LARGE SCALE GENOMIC DNA]</scope>
</reference>
<comment type="caution">
    <text evidence="1">The sequence shown here is derived from an EMBL/GenBank/DDBJ whole genome shotgun (WGS) entry which is preliminary data.</text>
</comment>
<dbReference type="AlphaFoldDB" id="A0A427AVZ7"/>
<gene>
    <name evidence="1" type="ORF">B296_00020514</name>
</gene>
<name>A0A427AVZ7_ENSVE</name>
<proteinExistence type="predicted"/>